<feature type="domain" description="BIG2" evidence="2">
    <location>
        <begin position="979"/>
        <end position="1051"/>
    </location>
</feature>
<dbReference type="EMBL" id="JARJJS010000003">
    <property type="protein sequence ID" value="MDF4025880.1"/>
    <property type="molecule type" value="Genomic_DNA"/>
</dbReference>
<proteinExistence type="predicted"/>
<accession>A0ABT6BCL9</accession>
<feature type="domain" description="BIG2" evidence="2">
    <location>
        <begin position="1056"/>
        <end position="1128"/>
    </location>
</feature>
<feature type="domain" description="BIG2" evidence="2">
    <location>
        <begin position="825"/>
        <end position="897"/>
    </location>
</feature>
<gene>
    <name evidence="3" type="ORF">P3W24_12960</name>
</gene>
<dbReference type="SUPFAM" id="SSF49373">
    <property type="entry name" value="Invasin/intimin cell-adhesion fragments"/>
    <property type="match status" value="4"/>
</dbReference>
<evidence type="ECO:0000256" key="1">
    <source>
        <dbReference type="SAM" id="MobiDB-lite"/>
    </source>
</evidence>
<evidence type="ECO:0000313" key="3">
    <source>
        <dbReference type="EMBL" id="MDF4025880.1"/>
    </source>
</evidence>
<dbReference type="InterPro" id="IPR008964">
    <property type="entry name" value="Invasin/intimin_cell_adhesion"/>
</dbReference>
<name>A0ABT6BCL9_9GAMM</name>
<dbReference type="SMART" id="SM00635">
    <property type="entry name" value="BID_2"/>
    <property type="match status" value="4"/>
</dbReference>
<dbReference type="Proteomes" id="UP001528850">
    <property type="component" value="Unassembled WGS sequence"/>
</dbReference>
<comment type="caution">
    <text evidence="3">The sequence shown here is derived from an EMBL/GenBank/DDBJ whole genome shotgun (WGS) entry which is preliminary data.</text>
</comment>
<evidence type="ECO:0000313" key="4">
    <source>
        <dbReference type="Proteomes" id="UP001528850"/>
    </source>
</evidence>
<feature type="domain" description="BIG2" evidence="2">
    <location>
        <begin position="902"/>
        <end position="974"/>
    </location>
</feature>
<reference evidence="3 4" key="1">
    <citation type="journal article" date="2024" name="Curr. Microbiol.">
        <title>Luteibacter sahnii sp. nov., A Novel Yellow-Colored Xanthomonadin Pigment Producing Probiotic Bacterium from Healthy Rice Seed Microbiome.</title>
        <authorList>
            <person name="Jaiswal G."/>
            <person name="Rana R."/>
            <person name="Nayak P.K."/>
            <person name="Chouhan R."/>
            <person name="Gandhi S.G."/>
            <person name="Patel H.K."/>
            <person name="Patil P.B."/>
        </authorList>
    </citation>
    <scope>NUCLEOTIDE SEQUENCE [LARGE SCALE GENOMIC DNA]</scope>
    <source>
        <strain evidence="3 4">PPL201</strain>
    </source>
</reference>
<protein>
    <recommendedName>
        <fullName evidence="2">BIG2 domain-containing protein</fullName>
    </recommendedName>
</protein>
<organism evidence="3 4">
    <name type="scientific">Luteibacter sahnii</name>
    <dbReference type="NCBI Taxonomy" id="3021977"/>
    <lineage>
        <taxon>Bacteria</taxon>
        <taxon>Pseudomonadati</taxon>
        <taxon>Pseudomonadota</taxon>
        <taxon>Gammaproteobacteria</taxon>
        <taxon>Lysobacterales</taxon>
        <taxon>Rhodanobacteraceae</taxon>
        <taxon>Luteibacter</taxon>
    </lineage>
</organism>
<keyword evidence="4" id="KW-1185">Reference proteome</keyword>
<evidence type="ECO:0000259" key="2">
    <source>
        <dbReference type="SMART" id="SM00635"/>
    </source>
</evidence>
<dbReference type="InterPro" id="IPR003343">
    <property type="entry name" value="Big_2"/>
</dbReference>
<feature type="region of interest" description="Disordered" evidence="1">
    <location>
        <begin position="123"/>
        <end position="143"/>
    </location>
</feature>
<dbReference type="Gene3D" id="2.60.40.1080">
    <property type="match status" value="3"/>
</dbReference>
<sequence>MDDRYHTPTPRTPLPAVIVPAALDGGLGYDDLYHDPAGGVIAQVGPWDGFENGDTVQLFLSGDDRPVAQANAGEDDKYKVVTMTINAYAIIGKGSGTYSLFARVTGALGVPVESTPIDLRVKLEKPGGLDTDPETPFRNENLDPPAVAPLIVEPGDGAKVTIAPYENMAAGDVITVRWGRERNELVVGPLDDDAIGKDIVVDVSPEVVADGGIGVDINVNYQIYDAVSTWSQWSPAGTVEVSDPDAPDAPWVEEAEVVDDRVVLDLDTLGEADATANLFGLKSGDLVVLHLVGTRATGEEVRYASASTPVAKPVIDLPLPNAVLRQMVQSSGQVWYARTRGQQTLRSNSLTLHFSGRAVTLPAPRVVEAVGATIDPAWVASGAHVEVVDNALIVNGAKVTYTMTGTNAAGAIVFDEDDRVVSEGTPRPLTFVTPAEKVRALAGRAATFGYAVEIYDDVAGRHLRQAGQPSRLLRTRLTSPTRTYTVLGDVSPTLRAPELPQARGTTIDPDDVDGALGVEVTIPEPSLAAGDRILLTWRGSVSGVFNDEVTLREPSARFFVGKAAHLVPNLTGTVTLSYTRIRNGAVERSAEAVYTVGTGVGRLPAPTVPEASGGALSPAAAKDGITVRVPASVEFTQGDLVTAQFGSYTSTTQPGGPSLAFAIPAPEIAPYLGQSVVVTYTVFRAGTPHASDPLTLTIGEFADADPSLPRPRFTQANGTELDLGAFVGEPVATVAPWPLIAAGQAAWIDVRIDGGDVVRLRDGTRVTSTEAISGLSDSTAIRARLESLPDGTALTLACRVAFRPQGGESDAVTFPEQVYRLRLPVVDPLTLSGTSPMTVGETQTYVAAGGTPPYAFSSTQSFVASIDSATGFCEAFSAGTTFIKVTDARGVGAQASLVVDAVAAPLDLDGPSVLQKGASGQFQASGGTGAYVYASSVTSVAIIHRTSGLCSTLAAGTTEISVTDGAGKQATKTLTVQAATQPLTLSGPDTLKVAESGQFTASGGMGDYAYASSTTSVATIAPSTGACSALRAGTTVISVTDGAGNKATKTLTVQAAAPPLTLSGPTTLKVTESGQFTASGGSGDYAYASGTTSVATIDRSTGACRALRAGTTVISATDGAGKQATKTLTVTSTPPAWDTTFDFDSSPITDISSKTSGAQLRFDGTFHWFFDRHHLPSQEQFIGVKSVSNAVADMYSGRVLRIGNDRSSTLVEKRVLCELFKSWSRIRFAVSSIDDPITLDFYADLGSNFSDSWSALKHVSLQASPSAQEVLVDAPSGKQIKWIRVICKDTIHLDFFKMKS</sequence>